<evidence type="ECO:0000256" key="11">
    <source>
        <dbReference type="ARBA" id="ARBA00022842"/>
    </source>
</evidence>
<keyword evidence="9" id="KW-0862">Zinc</keyword>
<dbReference type="PROSITE" id="PS00154">
    <property type="entry name" value="ATPASE_E1_E2"/>
    <property type="match status" value="1"/>
</dbReference>
<dbReference type="FunFam" id="3.40.1110.10:FF:000066">
    <property type="entry name" value="Cadmium-translocating P-type ATPase"/>
    <property type="match status" value="1"/>
</dbReference>
<dbReference type="Pfam" id="PF00702">
    <property type="entry name" value="Hydrolase"/>
    <property type="match status" value="1"/>
</dbReference>
<dbReference type="AlphaFoldDB" id="A0A9X7J333"/>
<keyword evidence="11" id="KW-0460">Magnesium</keyword>
<dbReference type="GO" id="GO:0016463">
    <property type="term" value="F:P-type zinc transporter activity"/>
    <property type="evidence" value="ECO:0007669"/>
    <property type="project" value="UniProtKB-EC"/>
</dbReference>
<keyword evidence="10 17" id="KW-0067">ATP-binding</keyword>
<keyword evidence="3 17" id="KW-1003">Cell membrane</keyword>
<evidence type="ECO:0000256" key="3">
    <source>
        <dbReference type="ARBA" id="ARBA00022475"/>
    </source>
</evidence>
<dbReference type="CDD" id="cd00371">
    <property type="entry name" value="HMA"/>
    <property type="match status" value="1"/>
</dbReference>
<keyword evidence="5" id="KW-0597">Phosphoprotein</keyword>
<dbReference type="InterPro" id="IPR018303">
    <property type="entry name" value="ATPase_P-typ_P_site"/>
</dbReference>
<dbReference type="InterPro" id="IPR044492">
    <property type="entry name" value="P_typ_ATPase_HD_dom"/>
</dbReference>
<dbReference type="PROSITE" id="PS01047">
    <property type="entry name" value="HMA_1"/>
    <property type="match status" value="1"/>
</dbReference>
<dbReference type="Gene3D" id="3.40.1110.10">
    <property type="entry name" value="Calcium-transporting ATPase, cytoplasmic domain N"/>
    <property type="match status" value="1"/>
</dbReference>
<dbReference type="GO" id="GO:0005886">
    <property type="term" value="C:plasma membrane"/>
    <property type="evidence" value="ECO:0007669"/>
    <property type="project" value="UniProtKB-SubCell"/>
</dbReference>
<feature type="transmembrane region" description="Helical" evidence="17">
    <location>
        <begin position="84"/>
        <end position="100"/>
    </location>
</feature>
<comment type="catalytic activity">
    <reaction evidence="15">
        <text>Zn(2+)(in) + ATP + H2O = Zn(2+)(out) + ADP + phosphate + H(+)</text>
        <dbReference type="Rhea" id="RHEA:20621"/>
        <dbReference type="ChEBI" id="CHEBI:15377"/>
        <dbReference type="ChEBI" id="CHEBI:15378"/>
        <dbReference type="ChEBI" id="CHEBI:29105"/>
        <dbReference type="ChEBI" id="CHEBI:30616"/>
        <dbReference type="ChEBI" id="CHEBI:43474"/>
        <dbReference type="ChEBI" id="CHEBI:456216"/>
        <dbReference type="EC" id="7.2.2.12"/>
    </reaction>
</comment>
<feature type="transmembrane region" description="Helical" evidence="17">
    <location>
        <begin position="346"/>
        <end position="367"/>
    </location>
</feature>
<dbReference type="FunFam" id="2.70.150.10:FF:000002">
    <property type="entry name" value="Copper-transporting ATPase 1, putative"/>
    <property type="match status" value="1"/>
</dbReference>
<evidence type="ECO:0000256" key="17">
    <source>
        <dbReference type="RuleBase" id="RU362081"/>
    </source>
</evidence>
<dbReference type="GO" id="GO:0016887">
    <property type="term" value="F:ATP hydrolysis activity"/>
    <property type="evidence" value="ECO:0007669"/>
    <property type="project" value="InterPro"/>
</dbReference>
<dbReference type="GO" id="GO:0046872">
    <property type="term" value="F:metal ion binding"/>
    <property type="evidence" value="ECO:0007669"/>
    <property type="project" value="UniProtKB-KW"/>
</dbReference>
<evidence type="ECO:0000256" key="14">
    <source>
        <dbReference type="ARBA" id="ARBA00023136"/>
    </source>
</evidence>
<keyword evidence="4" id="KW-0104">Cadmium</keyword>
<name>A0A9X7J333_9FIRM</name>
<dbReference type="InterPro" id="IPR059000">
    <property type="entry name" value="ATPase_P-type_domA"/>
</dbReference>
<dbReference type="PANTHER" id="PTHR48085:SF5">
    <property type="entry name" value="CADMIUM_ZINC-TRANSPORTING ATPASE HMA4-RELATED"/>
    <property type="match status" value="1"/>
</dbReference>
<evidence type="ECO:0000256" key="10">
    <source>
        <dbReference type="ARBA" id="ARBA00022840"/>
    </source>
</evidence>
<evidence type="ECO:0000256" key="7">
    <source>
        <dbReference type="ARBA" id="ARBA00022723"/>
    </source>
</evidence>
<dbReference type="Gene3D" id="3.30.70.100">
    <property type="match status" value="1"/>
</dbReference>
<dbReference type="RefSeq" id="WP_054938134.1">
    <property type="nucleotide sequence ID" value="NZ_PVXL01000040.1"/>
</dbReference>
<evidence type="ECO:0000256" key="5">
    <source>
        <dbReference type="ARBA" id="ARBA00022553"/>
    </source>
</evidence>
<dbReference type="Gene3D" id="2.70.150.10">
    <property type="entry name" value="Calcium-transporting ATPase, cytoplasmic transduction domain A"/>
    <property type="match status" value="1"/>
</dbReference>
<dbReference type="SUPFAM" id="SSF81665">
    <property type="entry name" value="Calcium ATPase, transmembrane domain M"/>
    <property type="match status" value="1"/>
</dbReference>
<dbReference type="InterPro" id="IPR023299">
    <property type="entry name" value="ATPase_P-typ_cyto_dom_N"/>
</dbReference>
<dbReference type="SFLD" id="SFLDG00002">
    <property type="entry name" value="C1.7:_P-type_atpase_like"/>
    <property type="match status" value="1"/>
</dbReference>
<dbReference type="InterPro" id="IPR036163">
    <property type="entry name" value="HMA_dom_sf"/>
</dbReference>
<comment type="caution">
    <text evidence="19">The sequence shown here is derived from an EMBL/GenBank/DDBJ whole genome shotgun (WGS) entry which is preliminary data.</text>
</comment>
<feature type="transmembrane region" description="Helical" evidence="17">
    <location>
        <begin position="314"/>
        <end position="334"/>
    </location>
</feature>
<dbReference type="SUPFAM" id="SSF81653">
    <property type="entry name" value="Calcium ATPase, transduction domain A"/>
    <property type="match status" value="1"/>
</dbReference>
<keyword evidence="12" id="KW-1278">Translocase</keyword>
<dbReference type="SFLD" id="SFLDS00003">
    <property type="entry name" value="Haloacid_Dehalogenase"/>
    <property type="match status" value="1"/>
</dbReference>
<dbReference type="Gene3D" id="3.40.50.1000">
    <property type="entry name" value="HAD superfamily/HAD-like"/>
    <property type="match status" value="1"/>
</dbReference>
<dbReference type="GO" id="GO:0008551">
    <property type="term" value="F:P-type cadmium transporter activity"/>
    <property type="evidence" value="ECO:0007669"/>
    <property type="project" value="UniProtKB-EC"/>
</dbReference>
<evidence type="ECO:0000256" key="13">
    <source>
        <dbReference type="ARBA" id="ARBA00022989"/>
    </source>
</evidence>
<evidence type="ECO:0000256" key="6">
    <source>
        <dbReference type="ARBA" id="ARBA00022692"/>
    </source>
</evidence>
<evidence type="ECO:0000256" key="16">
    <source>
        <dbReference type="ARBA" id="ARBA00049338"/>
    </source>
</evidence>
<evidence type="ECO:0000256" key="12">
    <source>
        <dbReference type="ARBA" id="ARBA00022967"/>
    </source>
</evidence>
<evidence type="ECO:0000256" key="1">
    <source>
        <dbReference type="ARBA" id="ARBA00004651"/>
    </source>
</evidence>
<gene>
    <name evidence="19" type="primary">ziaA</name>
    <name evidence="19" type="ORF">MOST_13590</name>
</gene>
<dbReference type="Proteomes" id="UP000239430">
    <property type="component" value="Unassembled WGS sequence"/>
</dbReference>
<evidence type="ECO:0000256" key="2">
    <source>
        <dbReference type="ARBA" id="ARBA00006024"/>
    </source>
</evidence>
<dbReference type="PANTHER" id="PTHR48085">
    <property type="entry name" value="CADMIUM/ZINC-TRANSPORTING ATPASE HMA2-RELATED"/>
    <property type="match status" value="1"/>
</dbReference>
<evidence type="ECO:0000259" key="18">
    <source>
        <dbReference type="PROSITE" id="PS50846"/>
    </source>
</evidence>
<dbReference type="SFLD" id="SFLDF00027">
    <property type="entry name" value="p-type_atpase"/>
    <property type="match status" value="1"/>
</dbReference>
<dbReference type="SUPFAM" id="SSF55008">
    <property type="entry name" value="HMA, heavy metal-associated domain"/>
    <property type="match status" value="1"/>
</dbReference>
<comment type="catalytic activity">
    <reaction evidence="16">
        <text>Cd(2+)(in) + ATP + H2O = Cd(2+)(out) + ADP + phosphate + H(+)</text>
        <dbReference type="Rhea" id="RHEA:12132"/>
        <dbReference type="ChEBI" id="CHEBI:15377"/>
        <dbReference type="ChEBI" id="CHEBI:15378"/>
        <dbReference type="ChEBI" id="CHEBI:30616"/>
        <dbReference type="ChEBI" id="CHEBI:43474"/>
        <dbReference type="ChEBI" id="CHEBI:48775"/>
        <dbReference type="ChEBI" id="CHEBI:456216"/>
        <dbReference type="EC" id="7.2.2.21"/>
    </reaction>
</comment>
<keyword evidence="6 17" id="KW-0812">Transmembrane</keyword>
<dbReference type="PRINTS" id="PR00941">
    <property type="entry name" value="CDATPASE"/>
</dbReference>
<dbReference type="GO" id="GO:0005524">
    <property type="term" value="F:ATP binding"/>
    <property type="evidence" value="ECO:0007669"/>
    <property type="project" value="UniProtKB-UniRule"/>
</dbReference>
<comment type="similarity">
    <text evidence="2 17">Belongs to the cation transport ATPase (P-type) (TC 3.A.3) family. Type IB subfamily.</text>
</comment>
<dbReference type="EC" id="3.6.3.5" evidence="19"/>
<proteinExistence type="inferred from homology"/>
<evidence type="ECO:0000256" key="15">
    <source>
        <dbReference type="ARBA" id="ARBA00047308"/>
    </source>
</evidence>
<organism evidence="19 20">
    <name type="scientific">Neomoorella stamsii</name>
    <dbReference type="NCBI Taxonomy" id="1266720"/>
    <lineage>
        <taxon>Bacteria</taxon>
        <taxon>Bacillati</taxon>
        <taxon>Bacillota</taxon>
        <taxon>Clostridia</taxon>
        <taxon>Neomoorellales</taxon>
        <taxon>Neomoorellaceae</taxon>
        <taxon>Neomoorella</taxon>
    </lineage>
</organism>
<dbReference type="InterPro" id="IPR001757">
    <property type="entry name" value="P_typ_ATPase"/>
</dbReference>
<dbReference type="InterPro" id="IPR008250">
    <property type="entry name" value="ATPase_P-typ_transduc_dom_A_sf"/>
</dbReference>
<keyword evidence="13 17" id="KW-1133">Transmembrane helix</keyword>
<protein>
    <submittedName>
        <fullName evidence="19">Zinc-transporting ATPase</fullName>
        <ecNumber evidence="19">3.6.3.5</ecNumber>
    </submittedName>
</protein>
<dbReference type="Pfam" id="PF00403">
    <property type="entry name" value="HMA"/>
    <property type="match status" value="1"/>
</dbReference>
<dbReference type="EMBL" id="PVXL01000040">
    <property type="protein sequence ID" value="PRR73511.1"/>
    <property type="molecule type" value="Genomic_DNA"/>
</dbReference>
<dbReference type="SUPFAM" id="SSF56784">
    <property type="entry name" value="HAD-like"/>
    <property type="match status" value="1"/>
</dbReference>
<keyword evidence="20" id="KW-1185">Reference proteome</keyword>
<dbReference type="InterPro" id="IPR051014">
    <property type="entry name" value="Cation_Transport_ATPase_IB"/>
</dbReference>
<dbReference type="NCBIfam" id="TIGR01525">
    <property type="entry name" value="ATPase-IB_hvy"/>
    <property type="match status" value="1"/>
</dbReference>
<accession>A0A9X7J333</accession>
<dbReference type="InterPro" id="IPR036412">
    <property type="entry name" value="HAD-like_sf"/>
</dbReference>
<dbReference type="PROSITE" id="PS50846">
    <property type="entry name" value="HMA_2"/>
    <property type="match status" value="1"/>
</dbReference>
<dbReference type="InterPro" id="IPR006121">
    <property type="entry name" value="HMA_dom"/>
</dbReference>
<keyword evidence="8 17" id="KW-0547">Nucleotide-binding</keyword>
<feature type="domain" description="HMA" evidence="18">
    <location>
        <begin position="1"/>
        <end position="61"/>
    </location>
</feature>
<evidence type="ECO:0000313" key="19">
    <source>
        <dbReference type="EMBL" id="PRR73511.1"/>
    </source>
</evidence>
<keyword evidence="19" id="KW-0378">Hydrolase</keyword>
<sequence>MRYTLEGLDCASCAARIERELRKVKGLEKVTVNFANQSLDLPPELLPAAREVIARVEPCVNIIDITNQRPVAEEEAAWEEKRQLYLLIAAGFFLAVGFIFNESLHRTPYSWAEYTILLSSYFLVGWRVLTTAVRNLTRGQFFDENFLMTIATIGAIAIHQLPEAAAVMLFYAVGEYFQERAVNRSRRSIAALLDIRPEFANLKLNGETKQVRPEEVEVGQTIVVKPGERVPLDGEVVEGVSFVDTSALTGEAVPRKVEKGEKILAGMINGQGLLTVKVTRPFGESSVARILELVENAAARKAPTEQFITAFSRYYTPAVVLGALALAVIPPLVLPGATFSTWVYRALVLLVISCPCALVVSIPLGYFGGIGAASRQGILVKGANFLDALTGLHTVVFDKTGTLTKGVFRVTQVVPSNGFQEDELLAAAAAAEVYSSHPIAQSIRVAYGQEIDSERVSEYQEIPGHGISAVVDGKRVLAGNDRLMHREGIAHDVCSVAGTGVHVAIDGTFAGYIVIADEVKTDAREAITRLKELGIKKIVMLTGDEEAVARRVAEEVGVDAYFAEILPEDKVAKVEELQAALPDRRRKIAFVGDGINDAPVITRADIGVAMGGLGSDAAIEAADVVLMEDAPFKLATAVEISRHTARIVKQNVAVALGVKGFFLILGAFGVATIWEAVFADVGVTLAAIFNATRILWYGGKAVPPEQA</sequence>
<evidence type="ECO:0000256" key="9">
    <source>
        <dbReference type="ARBA" id="ARBA00022833"/>
    </source>
</evidence>
<comment type="subcellular location">
    <subcellularLocation>
        <location evidence="1">Cell membrane</location>
        <topology evidence="1">Multi-pass membrane protein</topology>
    </subcellularLocation>
</comment>
<dbReference type="CDD" id="cd07548">
    <property type="entry name" value="P-type_ATPase-Cd_Zn_Co_like"/>
    <property type="match status" value="1"/>
</dbReference>
<keyword evidence="7 17" id="KW-0479">Metal-binding</keyword>
<reference evidence="19 20" key="1">
    <citation type="submission" date="2018-03" db="EMBL/GenBank/DDBJ databases">
        <title>Genome sequence of Moorella stamsii DSM 26217.</title>
        <authorList>
            <person name="Poehlein A."/>
            <person name="Daniel R."/>
        </authorList>
    </citation>
    <scope>NUCLEOTIDE SEQUENCE [LARGE SCALE GENOMIC DNA]</scope>
    <source>
        <strain evidence="20">DSM 26217</strain>
    </source>
</reference>
<dbReference type="PRINTS" id="PR00119">
    <property type="entry name" value="CATATPASE"/>
</dbReference>
<dbReference type="Pfam" id="PF00122">
    <property type="entry name" value="E1-E2_ATPase"/>
    <property type="match status" value="1"/>
</dbReference>
<feature type="transmembrane region" description="Helical" evidence="17">
    <location>
        <begin position="112"/>
        <end position="129"/>
    </location>
</feature>
<dbReference type="InterPro" id="IPR023214">
    <property type="entry name" value="HAD_sf"/>
</dbReference>
<keyword evidence="14 17" id="KW-0472">Membrane</keyword>
<dbReference type="NCBIfam" id="TIGR01494">
    <property type="entry name" value="ATPase_P-type"/>
    <property type="match status" value="1"/>
</dbReference>
<dbReference type="InterPro" id="IPR023298">
    <property type="entry name" value="ATPase_P-typ_TM_dom_sf"/>
</dbReference>
<dbReference type="InterPro" id="IPR017969">
    <property type="entry name" value="Heavy-metal-associated_CS"/>
</dbReference>
<evidence type="ECO:0000313" key="20">
    <source>
        <dbReference type="Proteomes" id="UP000239430"/>
    </source>
</evidence>
<feature type="transmembrane region" description="Helical" evidence="17">
    <location>
        <begin position="652"/>
        <end position="671"/>
    </location>
</feature>
<evidence type="ECO:0000256" key="4">
    <source>
        <dbReference type="ARBA" id="ARBA00022539"/>
    </source>
</evidence>
<dbReference type="InterPro" id="IPR027256">
    <property type="entry name" value="P-typ_ATPase_IB"/>
</dbReference>
<evidence type="ECO:0000256" key="8">
    <source>
        <dbReference type="ARBA" id="ARBA00022741"/>
    </source>
</evidence>
<dbReference type="NCBIfam" id="TIGR01512">
    <property type="entry name" value="ATPase-IB2_Cd"/>
    <property type="match status" value="1"/>
</dbReference>